<keyword evidence="1" id="KW-0614">Plasmid</keyword>
<dbReference type="EMBL" id="CP020716">
    <property type="protein sequence ID" value="ARJ07664.1"/>
    <property type="molecule type" value="Genomic_DNA"/>
</dbReference>
<dbReference type="GO" id="GO:0003824">
    <property type="term" value="F:catalytic activity"/>
    <property type="evidence" value="ECO:0007669"/>
    <property type="project" value="UniProtKB-ARBA"/>
</dbReference>
<organism evidence="1 2">
    <name type="scientific">Cnuibacter physcomitrellae</name>
    <dbReference type="NCBI Taxonomy" id="1619308"/>
    <lineage>
        <taxon>Bacteria</taxon>
        <taxon>Bacillati</taxon>
        <taxon>Actinomycetota</taxon>
        <taxon>Actinomycetes</taxon>
        <taxon>Micrococcales</taxon>
        <taxon>Microbacteriaceae</taxon>
        <taxon>Cnuibacter</taxon>
    </lineage>
</organism>
<accession>A0A1X9LR37</accession>
<dbReference type="Gene3D" id="3.40.50.1820">
    <property type="entry name" value="alpha/beta hydrolase"/>
    <property type="match status" value="1"/>
</dbReference>
<dbReference type="Pfam" id="PF00561">
    <property type="entry name" value="Abhydrolase_1"/>
    <property type="match status" value="1"/>
</dbReference>
<gene>
    <name evidence="1" type="ORF">B5808_20010</name>
</gene>
<proteinExistence type="predicted"/>
<keyword evidence="2" id="KW-1185">Reference proteome</keyword>
<evidence type="ECO:0000313" key="2">
    <source>
        <dbReference type="Proteomes" id="UP000192775"/>
    </source>
</evidence>
<geneLocation type="plasmid" evidence="1">
    <name>unnamed1</name>
</geneLocation>
<dbReference type="InterPro" id="IPR000073">
    <property type="entry name" value="AB_hydrolase_1"/>
</dbReference>
<dbReference type="Proteomes" id="UP000192775">
    <property type="component" value="Plasmid unnamed1"/>
</dbReference>
<dbReference type="PANTHER" id="PTHR12277">
    <property type="entry name" value="ALPHA/BETA HYDROLASE DOMAIN-CONTAINING PROTEIN"/>
    <property type="match status" value="1"/>
</dbReference>
<evidence type="ECO:0000313" key="1">
    <source>
        <dbReference type="EMBL" id="ARJ07664.1"/>
    </source>
</evidence>
<dbReference type="RefSeq" id="WP_085021799.1">
    <property type="nucleotide sequence ID" value="NZ_BMHD01000003.1"/>
</dbReference>
<name>A0A1X9LR37_9MICO</name>
<sequence>MPSAARTLHLQDASELEVVLPRTEDTLRPGRFGIWRSPEDHVIVGDVLSVTDGLVRRAVVERFGSPLSKGDTVEFRRDLYKDPGEFGVGFSAVEVKTDLGPAPAWLVEGTARRPWVLHLHGIRTERRVVLPGVQVATKLGMTSLIPSWRGDSEGPSYPGNASTLGQDESIDVGAAIDYAMRHGAPGVILVGWSLGGTIALRLAESRHRSDVQGLVLIAPVSDWRRVIRHGARDAKLPAWVGDLTCWMLGSRLGHRLVGTPAAVEVSELNWTLGSSVTAPLRVIHNPADQLVPLELSRMLVDAHEDSVLIVFSPAPHAMEANTEPGRFEQTIERWLTAPLSYEGTSTPTRPEVRSDRES</sequence>
<dbReference type="SUPFAM" id="SSF53474">
    <property type="entry name" value="alpha/beta-Hydrolases"/>
    <property type="match status" value="1"/>
</dbReference>
<dbReference type="KEGG" id="cphy:B5808_20010"/>
<reference evidence="1 2" key="1">
    <citation type="submission" date="2017-04" db="EMBL/GenBank/DDBJ databases">
        <authorList>
            <person name="Afonso C.L."/>
            <person name="Miller P.J."/>
            <person name="Scott M.A."/>
            <person name="Spackman E."/>
            <person name="Goraichik I."/>
            <person name="Dimitrov K.M."/>
            <person name="Suarez D.L."/>
            <person name="Swayne D.E."/>
        </authorList>
    </citation>
    <scope>NUCLEOTIDE SEQUENCE [LARGE SCALE GENOMIC DNA]</scope>
    <source>
        <strain evidence="2">XA(T)</strain>
        <plasmid evidence="2">Plasmid unnamed1</plasmid>
    </source>
</reference>
<dbReference type="PANTHER" id="PTHR12277:SF79">
    <property type="entry name" value="XAA-PRO DIPEPTIDYL-PEPTIDASE-RELATED"/>
    <property type="match status" value="1"/>
</dbReference>
<protein>
    <submittedName>
        <fullName evidence="1">Uncharacterized protein</fullName>
    </submittedName>
</protein>
<dbReference type="InterPro" id="IPR029058">
    <property type="entry name" value="AB_hydrolase_fold"/>
</dbReference>
<dbReference type="AlphaFoldDB" id="A0A1X9LR37"/>